<reference evidence="4" key="1">
    <citation type="journal article" date="2019" name="Int. J. Syst. Evol. Microbiol.">
        <title>The Global Catalogue of Microorganisms (GCM) 10K type strain sequencing project: providing services to taxonomists for standard genome sequencing and annotation.</title>
        <authorList>
            <consortium name="The Broad Institute Genomics Platform"/>
            <consortium name="The Broad Institute Genome Sequencing Center for Infectious Disease"/>
            <person name="Wu L."/>
            <person name="Ma J."/>
        </authorList>
    </citation>
    <scope>NUCLEOTIDE SEQUENCE [LARGE SCALE GENOMIC DNA]</scope>
    <source>
        <strain evidence="4">CCUG 56401</strain>
    </source>
</reference>
<comment type="caution">
    <text evidence="3">The sequence shown here is derived from an EMBL/GenBank/DDBJ whole genome shotgun (WGS) entry which is preliminary data.</text>
</comment>
<proteinExistence type="predicted"/>
<accession>A0ABW3FZU7</accession>
<dbReference type="RefSeq" id="WP_345601571.1">
    <property type="nucleotide sequence ID" value="NZ_BAABLT010000039.1"/>
</dbReference>
<organism evidence="3 4">
    <name type="scientific">Saccharopolyspora rosea</name>
    <dbReference type="NCBI Taxonomy" id="524884"/>
    <lineage>
        <taxon>Bacteria</taxon>
        <taxon>Bacillati</taxon>
        <taxon>Actinomycetota</taxon>
        <taxon>Actinomycetes</taxon>
        <taxon>Pseudonocardiales</taxon>
        <taxon>Pseudonocardiaceae</taxon>
        <taxon>Saccharopolyspora</taxon>
    </lineage>
</organism>
<sequence length="237" mass="26473">MPNSFVEECDEFVGDAWLAYRNHPWIEAMAAGTLPVEKFVRFQVDDAPYISDLHRALALGVSKAPTGSSWAKAACTVLDDVWVLGEIEAKQELLAELGRTAPLPRGPEAYCPAREAYANHLVRTALECPIGEIAAALLPCAMFTEVIGRRFRDVDIPGPDAYRRWARIYVERAVHRMAAEHAAMMEAEAARTDDRGRARMKLKYLRSVQHQIAVFDSAWELDIDWPGSRARTAVLHG</sequence>
<evidence type="ECO:0000259" key="2">
    <source>
        <dbReference type="Pfam" id="PF03070"/>
    </source>
</evidence>
<dbReference type="SUPFAM" id="SSF48613">
    <property type="entry name" value="Heme oxygenase-like"/>
    <property type="match status" value="1"/>
</dbReference>
<gene>
    <name evidence="3" type="ORF">ACFQ16_28305</name>
</gene>
<dbReference type="InterPro" id="IPR050967">
    <property type="entry name" value="Thiamine_Salvage_TenA"/>
</dbReference>
<dbReference type="Proteomes" id="UP001597018">
    <property type="component" value="Unassembled WGS sequence"/>
</dbReference>
<dbReference type="EMBL" id="JBHTIW010000039">
    <property type="protein sequence ID" value="MFD0923665.1"/>
    <property type="molecule type" value="Genomic_DNA"/>
</dbReference>
<protein>
    <submittedName>
        <fullName evidence="3">TenA family protein</fullName>
    </submittedName>
</protein>
<dbReference type="PANTHER" id="PTHR43198:SF2">
    <property type="entry name" value="SI:CH1073-67J19.1-RELATED"/>
    <property type="match status" value="1"/>
</dbReference>
<dbReference type="Gene3D" id="1.20.910.10">
    <property type="entry name" value="Heme oxygenase-like"/>
    <property type="match status" value="1"/>
</dbReference>
<keyword evidence="4" id="KW-1185">Reference proteome</keyword>
<comment type="pathway">
    <text evidence="1">Cofactor biosynthesis; thiamine diphosphate biosynthesis.</text>
</comment>
<dbReference type="Pfam" id="PF03070">
    <property type="entry name" value="TENA_THI-4"/>
    <property type="match status" value="1"/>
</dbReference>
<name>A0ABW3FZU7_9PSEU</name>
<dbReference type="InterPro" id="IPR004305">
    <property type="entry name" value="Thiaminase-2/PQQC"/>
</dbReference>
<evidence type="ECO:0000256" key="1">
    <source>
        <dbReference type="ARBA" id="ARBA00004948"/>
    </source>
</evidence>
<feature type="domain" description="Thiaminase-2/PQQC" evidence="2">
    <location>
        <begin position="16"/>
        <end position="220"/>
    </location>
</feature>
<evidence type="ECO:0000313" key="3">
    <source>
        <dbReference type="EMBL" id="MFD0923665.1"/>
    </source>
</evidence>
<dbReference type="InterPro" id="IPR016084">
    <property type="entry name" value="Haem_Oase-like_multi-hlx"/>
</dbReference>
<dbReference type="PANTHER" id="PTHR43198">
    <property type="entry name" value="BIFUNCTIONAL TH2 PROTEIN"/>
    <property type="match status" value="1"/>
</dbReference>
<evidence type="ECO:0000313" key="4">
    <source>
        <dbReference type="Proteomes" id="UP001597018"/>
    </source>
</evidence>